<evidence type="ECO:0000313" key="3">
    <source>
        <dbReference type="EMBL" id="SNW62471.1"/>
    </source>
</evidence>
<gene>
    <name evidence="3" type="ORF">ORPV_567</name>
</gene>
<evidence type="ECO:0000256" key="1">
    <source>
        <dbReference type="SAM" id="Coils"/>
    </source>
</evidence>
<organism evidence="3">
    <name type="scientific">Orpheovirus IHUMI-LCC2</name>
    <dbReference type="NCBI Taxonomy" id="2023057"/>
    <lineage>
        <taxon>Viruses</taxon>
        <taxon>Varidnaviria</taxon>
        <taxon>Bamfordvirae</taxon>
        <taxon>Nucleocytoviricota</taxon>
        <taxon>Megaviricetes</taxon>
        <taxon>Pimascovirales</taxon>
        <taxon>Ocovirineae</taxon>
        <taxon>Orpheoviridae</taxon>
        <taxon>Alphaorpheovirus</taxon>
        <taxon>Alphaorpheovirus massiliense</taxon>
    </lineage>
</organism>
<keyword evidence="1" id="KW-0175">Coiled coil</keyword>
<keyword evidence="2 3" id="KW-0812">Transmembrane</keyword>
<feature type="coiled-coil region" evidence="1">
    <location>
        <begin position="172"/>
        <end position="237"/>
    </location>
</feature>
<dbReference type="KEGG" id="vg:35382369"/>
<name>A0A2I2L4N5_9VIRU</name>
<keyword evidence="4" id="KW-1185">Reference proteome</keyword>
<feature type="transmembrane region" description="Helical" evidence="2">
    <location>
        <begin position="12"/>
        <end position="34"/>
    </location>
</feature>
<evidence type="ECO:0000256" key="2">
    <source>
        <dbReference type="SAM" id="Phobius"/>
    </source>
</evidence>
<evidence type="ECO:0000313" key="4">
    <source>
        <dbReference type="Proteomes" id="UP000236316"/>
    </source>
</evidence>
<reference evidence="3" key="1">
    <citation type="submission" date="2017-08" db="EMBL/GenBank/DDBJ databases">
        <authorList>
            <consortium name="Urmite Genomes"/>
        </authorList>
    </citation>
    <scope>NUCLEOTIDE SEQUENCE [LARGE SCALE GENOMIC DNA]</scope>
    <source>
        <strain evidence="3">IHUMI-LCC2</strain>
    </source>
</reference>
<keyword evidence="2" id="KW-1133">Transmembrane helix</keyword>
<dbReference type="Proteomes" id="UP000236316">
    <property type="component" value="Segment"/>
</dbReference>
<dbReference type="GeneID" id="35382369"/>
<dbReference type="EMBL" id="LT906555">
    <property type="protein sequence ID" value="SNW62471.1"/>
    <property type="molecule type" value="Genomic_DNA"/>
</dbReference>
<protein>
    <submittedName>
        <fullName evidence="3">Transmembrane domain-containing protein</fullName>
    </submittedName>
</protein>
<accession>A0A2I2L4N5</accession>
<sequence>MDTLNNDMLSEILLYLDIADINSFLLIFYNSMYLQSLKKNRNFWVKYLKLNPNSEYGSYLITLPYNCANYITYITNILKNGFLHNDTYIIQKYKINLEVSKIKYSEIFSLCDILEGFTNDPTAVFYRINNNILEIIYKIKSSHGNIIDFNINNLYSGLFESDEIRLCNEIYHKYLEKLIQKKEMELSTLQQKLNIKNDNIGNLLFTDFTFIVDSHNLRTLKDEILFLKKNREKRQKRNVSFILIKTNWCLISEDNLQRFIYEHFNSLPIFEYIRTKYGSEVLFDYNITILYT</sequence>
<keyword evidence="2" id="KW-0472">Membrane</keyword>
<proteinExistence type="predicted"/>
<dbReference type="RefSeq" id="YP_009448773.1">
    <property type="nucleotide sequence ID" value="NC_036594.1"/>
</dbReference>